<evidence type="ECO:0000313" key="3">
    <source>
        <dbReference type="Proteomes" id="UP000298030"/>
    </source>
</evidence>
<accession>A0A4Y7TA65</accession>
<dbReference type="EMBL" id="QPFP01000021">
    <property type="protein sequence ID" value="TEB30828.1"/>
    <property type="molecule type" value="Genomic_DNA"/>
</dbReference>
<protein>
    <submittedName>
        <fullName evidence="2">Uncharacterized protein</fullName>
    </submittedName>
</protein>
<reference evidence="2 3" key="1">
    <citation type="journal article" date="2019" name="Nat. Ecol. Evol.">
        <title>Megaphylogeny resolves global patterns of mushroom evolution.</title>
        <authorList>
            <person name="Varga T."/>
            <person name="Krizsan K."/>
            <person name="Foldi C."/>
            <person name="Dima B."/>
            <person name="Sanchez-Garcia M."/>
            <person name="Sanchez-Ramirez S."/>
            <person name="Szollosi G.J."/>
            <person name="Szarkandi J.G."/>
            <person name="Papp V."/>
            <person name="Albert L."/>
            <person name="Andreopoulos W."/>
            <person name="Angelini C."/>
            <person name="Antonin V."/>
            <person name="Barry K.W."/>
            <person name="Bougher N.L."/>
            <person name="Buchanan P."/>
            <person name="Buyck B."/>
            <person name="Bense V."/>
            <person name="Catcheside P."/>
            <person name="Chovatia M."/>
            <person name="Cooper J."/>
            <person name="Damon W."/>
            <person name="Desjardin D."/>
            <person name="Finy P."/>
            <person name="Geml J."/>
            <person name="Haridas S."/>
            <person name="Hughes K."/>
            <person name="Justo A."/>
            <person name="Karasinski D."/>
            <person name="Kautmanova I."/>
            <person name="Kiss B."/>
            <person name="Kocsube S."/>
            <person name="Kotiranta H."/>
            <person name="LaButti K.M."/>
            <person name="Lechner B.E."/>
            <person name="Liimatainen K."/>
            <person name="Lipzen A."/>
            <person name="Lukacs Z."/>
            <person name="Mihaltcheva S."/>
            <person name="Morgado L.N."/>
            <person name="Niskanen T."/>
            <person name="Noordeloos M.E."/>
            <person name="Ohm R.A."/>
            <person name="Ortiz-Santana B."/>
            <person name="Ovrebo C."/>
            <person name="Racz N."/>
            <person name="Riley R."/>
            <person name="Savchenko A."/>
            <person name="Shiryaev A."/>
            <person name="Soop K."/>
            <person name="Spirin V."/>
            <person name="Szebenyi C."/>
            <person name="Tomsovsky M."/>
            <person name="Tulloss R.E."/>
            <person name="Uehling J."/>
            <person name="Grigoriev I.V."/>
            <person name="Vagvolgyi C."/>
            <person name="Papp T."/>
            <person name="Martin F.M."/>
            <person name="Miettinen O."/>
            <person name="Hibbett D.S."/>
            <person name="Nagy L.G."/>
        </authorList>
    </citation>
    <scope>NUCLEOTIDE SEQUENCE [LARGE SCALE GENOMIC DNA]</scope>
    <source>
        <strain evidence="2 3">FP101781</strain>
    </source>
</reference>
<organism evidence="2 3">
    <name type="scientific">Coprinellus micaceus</name>
    <name type="common">Glistening ink-cap mushroom</name>
    <name type="synonym">Coprinus micaceus</name>
    <dbReference type="NCBI Taxonomy" id="71717"/>
    <lineage>
        <taxon>Eukaryota</taxon>
        <taxon>Fungi</taxon>
        <taxon>Dikarya</taxon>
        <taxon>Basidiomycota</taxon>
        <taxon>Agaricomycotina</taxon>
        <taxon>Agaricomycetes</taxon>
        <taxon>Agaricomycetidae</taxon>
        <taxon>Agaricales</taxon>
        <taxon>Agaricineae</taxon>
        <taxon>Psathyrellaceae</taxon>
        <taxon>Coprinellus</taxon>
    </lineage>
</organism>
<keyword evidence="3" id="KW-1185">Reference proteome</keyword>
<proteinExistence type="predicted"/>
<evidence type="ECO:0000256" key="1">
    <source>
        <dbReference type="SAM" id="MobiDB-lite"/>
    </source>
</evidence>
<name>A0A4Y7TA65_COPMI</name>
<evidence type="ECO:0000313" key="2">
    <source>
        <dbReference type="EMBL" id="TEB30828.1"/>
    </source>
</evidence>
<dbReference type="AlphaFoldDB" id="A0A4Y7TA65"/>
<dbReference type="Proteomes" id="UP000298030">
    <property type="component" value="Unassembled WGS sequence"/>
</dbReference>
<feature type="compositionally biased region" description="Basic and acidic residues" evidence="1">
    <location>
        <begin position="48"/>
        <end position="60"/>
    </location>
</feature>
<sequence>MPPTTDLTSPKPTRKLKLTATGPAANPKLKNPTSNSNSKTDSSGQHRVLPERSEIPITEEQHQHIVKMLKLGSQAKGTSEPSTETGKVWVKEEEDSLELTDDSFRYMGNRFCNSVPESQQPPNFNLSGSCFESSEGESLQDSRENILADLPPLHAGAKGRVQGSSETAPAIMPLAQPPRTIAQPTPSHPASTRPTLDIGRLRIGGTPLLEPNASSTIATIINRHVQVPLVAFSDPPTTSQEADIRSLLKSLRKVKINQVILLLMAKKDAKALRKVLGPTLEDCVKTWKIDLHRVLLAYSTSAEDLEVIGGVVRLDVIKQTRPLASIAMDGAVVAVFLAGALSARAVLALTDYGASEDKYMSPTAALLCELCITLVGRISATLAAFGRYEYRVVTASPYYIHGRVLVLGAYGGVIREMRHYLHAVLEFTLSSLENLRDHTAS</sequence>
<feature type="compositionally biased region" description="Polar residues" evidence="1">
    <location>
        <begin position="1"/>
        <end position="11"/>
    </location>
</feature>
<feature type="compositionally biased region" description="Polar residues" evidence="1">
    <location>
        <begin position="31"/>
        <end position="45"/>
    </location>
</feature>
<comment type="caution">
    <text evidence="2">The sequence shown here is derived from an EMBL/GenBank/DDBJ whole genome shotgun (WGS) entry which is preliminary data.</text>
</comment>
<gene>
    <name evidence="2" type="ORF">FA13DRAFT_1791980</name>
</gene>
<feature type="region of interest" description="Disordered" evidence="1">
    <location>
        <begin position="1"/>
        <end position="60"/>
    </location>
</feature>